<dbReference type="RefSeq" id="WP_092919238.1">
    <property type="nucleotide sequence ID" value="NZ_FOYN01000001.1"/>
</dbReference>
<dbReference type="InterPro" id="IPR012340">
    <property type="entry name" value="NA-bd_OB-fold"/>
</dbReference>
<dbReference type="OrthoDB" id="9573at2157"/>
<evidence type="ECO:0000256" key="1">
    <source>
        <dbReference type="SAM" id="MobiDB-lite"/>
    </source>
</evidence>
<name>A0A1I6FJU6_HALSD</name>
<protein>
    <recommendedName>
        <fullName evidence="4">DUF35 domain-containing protein</fullName>
    </recommendedName>
</protein>
<evidence type="ECO:0000313" key="2">
    <source>
        <dbReference type="EMBL" id="SFR30211.1"/>
    </source>
</evidence>
<proteinExistence type="predicted"/>
<dbReference type="SUPFAM" id="SSF50249">
    <property type="entry name" value="Nucleic acid-binding proteins"/>
    <property type="match status" value="1"/>
</dbReference>
<gene>
    <name evidence="2" type="ORF">SAMN04487937_0027</name>
</gene>
<feature type="region of interest" description="Disordered" evidence="1">
    <location>
        <begin position="117"/>
        <end position="146"/>
    </location>
</feature>
<dbReference type="Proteomes" id="UP000198932">
    <property type="component" value="Unassembled WGS sequence"/>
</dbReference>
<dbReference type="STRING" id="35743.SAMN04487937_0027"/>
<reference evidence="3" key="1">
    <citation type="submission" date="2016-10" db="EMBL/GenBank/DDBJ databases">
        <authorList>
            <person name="Varghese N."/>
            <person name="Submissions S."/>
        </authorList>
    </citation>
    <scope>NUCLEOTIDE SEQUENCE [LARGE SCALE GENOMIC DNA]</scope>
    <source>
        <strain evidence="3">RD 26</strain>
    </source>
</reference>
<organism evidence="2 3">
    <name type="scientific">Halorubrum sodomense</name>
    <dbReference type="NCBI Taxonomy" id="35743"/>
    <lineage>
        <taxon>Archaea</taxon>
        <taxon>Methanobacteriati</taxon>
        <taxon>Methanobacteriota</taxon>
        <taxon>Stenosarchaea group</taxon>
        <taxon>Halobacteria</taxon>
        <taxon>Halobacteriales</taxon>
        <taxon>Haloferacaceae</taxon>
        <taxon>Halorubrum</taxon>
    </lineage>
</organism>
<feature type="compositionally biased region" description="Basic and acidic residues" evidence="1">
    <location>
        <begin position="121"/>
        <end position="138"/>
    </location>
</feature>
<accession>A0A1I6FJU6</accession>
<sequence>MTDPDSEVPENGAPADRDLPADDLPADDLLADRELPADRAFVCDDCGRRWYYDRRRCPDCGRSSADASTVRLETGAVMATTTVETTPPDVRAPNHLALARFDEVQLIAQAADGDLAPGDTVRFDGSHRLRDGRERTDPRLVAVDDS</sequence>
<dbReference type="EMBL" id="FOYN01000001">
    <property type="protein sequence ID" value="SFR30211.1"/>
    <property type="molecule type" value="Genomic_DNA"/>
</dbReference>
<evidence type="ECO:0008006" key="4">
    <source>
        <dbReference type="Google" id="ProtNLM"/>
    </source>
</evidence>
<evidence type="ECO:0000313" key="3">
    <source>
        <dbReference type="Proteomes" id="UP000198932"/>
    </source>
</evidence>
<keyword evidence="3" id="KW-1185">Reference proteome</keyword>
<dbReference type="AlphaFoldDB" id="A0A1I6FJU6"/>
<feature type="region of interest" description="Disordered" evidence="1">
    <location>
        <begin position="1"/>
        <end position="30"/>
    </location>
</feature>